<gene>
    <name evidence="1" type="ORF">QAD02_008756</name>
</gene>
<keyword evidence="2" id="KW-1185">Reference proteome</keyword>
<proteinExistence type="predicted"/>
<evidence type="ECO:0000313" key="1">
    <source>
        <dbReference type="EMBL" id="KAJ8667094.1"/>
    </source>
</evidence>
<organism evidence="1 2">
    <name type="scientific">Eretmocerus hayati</name>
    <dbReference type="NCBI Taxonomy" id="131215"/>
    <lineage>
        <taxon>Eukaryota</taxon>
        <taxon>Metazoa</taxon>
        <taxon>Ecdysozoa</taxon>
        <taxon>Arthropoda</taxon>
        <taxon>Hexapoda</taxon>
        <taxon>Insecta</taxon>
        <taxon>Pterygota</taxon>
        <taxon>Neoptera</taxon>
        <taxon>Endopterygota</taxon>
        <taxon>Hymenoptera</taxon>
        <taxon>Apocrita</taxon>
        <taxon>Proctotrupomorpha</taxon>
        <taxon>Chalcidoidea</taxon>
        <taxon>Aphelinidae</taxon>
        <taxon>Aphelininae</taxon>
        <taxon>Eretmocerus</taxon>
    </lineage>
</organism>
<evidence type="ECO:0000313" key="2">
    <source>
        <dbReference type="Proteomes" id="UP001239111"/>
    </source>
</evidence>
<name>A0ACC2N7R5_9HYME</name>
<reference evidence="1" key="1">
    <citation type="submission" date="2023-04" db="EMBL/GenBank/DDBJ databases">
        <title>A chromosome-level genome assembly of the parasitoid wasp Eretmocerus hayati.</title>
        <authorList>
            <person name="Zhong Y."/>
            <person name="Liu S."/>
            <person name="Liu Y."/>
        </authorList>
    </citation>
    <scope>NUCLEOTIDE SEQUENCE</scope>
    <source>
        <strain evidence="1">ZJU_SS_LIU_2023</strain>
    </source>
</reference>
<dbReference type="EMBL" id="CM056744">
    <property type="protein sequence ID" value="KAJ8667094.1"/>
    <property type="molecule type" value="Genomic_DNA"/>
</dbReference>
<protein>
    <submittedName>
        <fullName evidence="1">Uncharacterized protein</fullName>
    </submittedName>
</protein>
<accession>A0ACC2N7R5</accession>
<sequence>MLMSNRKSVTSIQSYGNNEDGTGAGIVIKRTSVSPSTEGENLRHSITQLHDSVKSLKFPHPVSFKECLGIDNVVIKPTYMEFKDGSEGVTMKKVLNIYNFGNKIALIRIREPNSMTFNIETILKDGYKLCPGMSLTRVVKYTFKIPYTLHAMIPIEINGTTVDYHLICTVSSTRISVLPSVLDFGQVDVGAVSKIKYLTVKNVGGKSSKFSTDLEVHEVGIKVYPMKGLVRPYSEMKLAVQITGKYEGIFATEFWIKSNPNIRITIKAEVIESRIIVDGLTMTNNMSLIKFPPTYLRTKRQIRFLLRNISSQEKSFIILDESYGNSTSILEVDKKSHPTIDAFEISPLQGVLRPFEQIILTVTFSPTLENLQLLQKQRKNRTIKYFVAIIKIYRIRRIEVNEILNIDELHEHHDEETLEAYKQLFAKEDVTIYLYGDVEIPQLDVTPDTLNLGNLNVDDRAERVLRIRNLSKHLPLTFLFSPKPFIRCQPKRIRLDADGIVEILVTIRAQFNLESTFQLEFEMKADSVDENGVRKTNNADIGQLIVKCDYNPLKAAAKMKNVTACRQIFFDKLPNEPNYSLTYTKSELECRKNHREFWSHYFRLIFTNEKSSIGSKQQIKDSTHCGLVEAPTTDEPMVAQNLLRPFLESKKFANKYGILSKFLSPQEIHKITITPQMLDFGMVAINTISNEHLHIRNDNVFPVMITLITPDTMYVNFSDENILLPAHTSGQRTVEFRAESFGRMNSSIQVMINHNKKYQLPLKAHVVPKHLELVTEEIIFEKECHPQEGYRIPFRVVEVLNPLNASTKFRWTLPPNSNFAIEPESGAIPANRRLLFSVYQELDPTCLNRIDALLQVKGGSRANLKVEAPLRAPNVVLLEEHLDAGEIPLNITQKLTAVLYNAEYFGAFFEVNEDSLIKGVKINPMRGPIAPRGIVILHVSLKFECCMKIDSFIDVTVQKKLDLRLRLTCSVVFPSLKFDPSKVHFKRLSCNSYLMEKIRVTNLTDAKVTLKFVLEEYPEFRISSSDLKFYEPDARKVFEIDPSSTIKLFLHFTPNDIAKYSFDLPMVMNDLIRVVNSGNFDDSGMNNEFEEYYTGIEGVSRLPISSGIKTISIDGITVSPIMYIEKLHFKFNNDLKRDQIRICNRSDYGISIILATDVLSNTPNCPFTIRWIDGIEPKISNDNIIWNPICPGEGIVLMIEFEPGKYEHFVMELPIILFDDHNEQIYNKLILEASQPIQSIESDVLEIYLVPVSLSSKAEEEITISAINYTKVSQITAQICDPRKLSGNFRKDMLKVSFSSGDSIQPRRKNEIRVKIQFNSICPVSFCTKVIFSDIENSSSVSIDIYGTADNSLFSILIYEKIVYENFLLTKQSEYPQMNFFDDAQNKNIMKQTVKFESQAVTLDSDTNEANKNGYQKQRILSLDSRKSILSQKSMASQKSTSTCKRDITSISDMTSASSYDSLRSIKSFYPFFPLMKNPKEQKFHVYRTLRTIQRWIYVDVFRYQINPKLTDGMTAFLAGIIPLESNSDKKKSYPQACTFLDVLAFLTDDSEVSNFREQLENIDIGVEKENVDDIIQLYNKILHYLMLNGASIAHISEEFLLSYFDYEKYKKNADYIMMEDAFQSRSKQSWLDIILQSYKCFVLKRINHKVLEEHVKLFQHSRKIEKGGMRELCSTDIMNRSKKYLKKPQSEAILLAWLESHCNKMFGTRTINDFEHCLSDGLVFIAVTINYCPFLRDEFFGDIFENPSSTEEKTHNANCLIISWKRIRLGFIITPSEIIHPNSIQMLMLTVHLFQTMPTYLVHVEPIIFNCPLTQATSRQIQILDVLSHPVTYVVQFFGNNLDLFSSKTILPVHPGKKQQVKINFHARKIGKSKVYLMLNGSAIGPHFAKNKTFALIGFPNEIEISSEHTIQSKLYQVAEKELSVSIPYQFNTHYEIWLSDHQPTDVDNLDMIRWTDYRRFKIPKRLHLNCKSLTPEDTDPSIGILPITVACMSSESRTYWIAFRSELADFIVQITTHCQASVTDTVSMEMDNTECICPGGRKQILSECPQNKIFRIPSTNIQREGSILQTFQKSLTFREKLFWMEYLDNSIGLRFVEWMMENSQDAVEKDLSSMSHCGTFYNVTVNKSNATVMPQSVNAEGEEIELGLHIRPEENRVKDVIVTLVSSDRKETRICKVSLLYERSSKSSSSK</sequence>
<comment type="caution">
    <text evidence="1">The sequence shown here is derived from an EMBL/GenBank/DDBJ whole genome shotgun (WGS) entry which is preliminary data.</text>
</comment>
<dbReference type="Proteomes" id="UP001239111">
    <property type="component" value="Chromosome 4"/>
</dbReference>